<keyword evidence="3" id="KW-0378">Hydrolase</keyword>
<comment type="caution">
    <text evidence="5">The sequence shown here is derived from an EMBL/GenBank/DDBJ whole genome shotgun (WGS) entry which is preliminary data.</text>
</comment>
<dbReference type="GO" id="GO:0008234">
    <property type="term" value="F:cysteine-type peptidase activity"/>
    <property type="evidence" value="ECO:0007669"/>
    <property type="project" value="InterPro"/>
</dbReference>
<feature type="domain" description="Ubiquitin-like protease family profile" evidence="4">
    <location>
        <begin position="401"/>
        <end position="614"/>
    </location>
</feature>
<evidence type="ECO:0000256" key="1">
    <source>
        <dbReference type="ARBA" id="ARBA00005234"/>
    </source>
</evidence>
<dbReference type="Proteomes" id="UP000823388">
    <property type="component" value="Chromosome 3N"/>
</dbReference>
<gene>
    <name evidence="5" type="ORF">PVAP13_3NG072490</name>
</gene>
<name>A0A8T0U2Y9_PANVG</name>
<sequence length="657" mass="74506">MLVALSTIICPSTQNFVNINYLPYLLDVSQINTFDWSTHVLNYILSEVKKYQGFISSKDDGKIYVGSCLPLLAIAYMDFIDFSHEYANHHNFCYDVPRICNVRSEDFLFAANVDRNLSNPGRPSYGILEFRSLISSPYFEEPLTDGPIEHDYSISSDFFPASHHESVAPFQIIPSIEGLIDKHCNLLKNDVSAGIVDKGETVYSDFANQFGSVFSNRLSLLSSEILAHIESVKYATNSEETDKLTNDSGSLHIHCHSENVAVSESTPTENDTHHDLSNIQQETDNLVDHTDEERLVSSSFNHDRQKSCSNTQAALNDDINCPSTPTFTDQMEGVGGFEQDIEPSVMNDTAPCGINPKRKCRMGSSTIDKKKRKKRAAIPSAHVNSHVKIKLTDEMELSYIKYVRSQNIDPIENDPSPTFVSIAGFECSYDSFRLSLQPRGFVSNDLMAVFVQYFNDDHKLNTENIYDRNKVAFTPFLVEKLMLDPKTYIPESNEPELTRINEQMDIANADLLLFPLILNEHWILICINYLVKIVHFFDPAIRASNSESVLPANSIKFATNNVVINFQRTCKVAEIFDRDLQNYELQVPRCPKHSNSPFQKFDSGIFAMLLMYNWNGSVIKIFDHTEATKFRKLIAYKLMNSDLNEAAIKNNQTEDQP</sequence>
<evidence type="ECO:0000256" key="2">
    <source>
        <dbReference type="ARBA" id="ARBA00022670"/>
    </source>
</evidence>
<evidence type="ECO:0000256" key="3">
    <source>
        <dbReference type="ARBA" id="ARBA00022801"/>
    </source>
</evidence>
<dbReference type="GO" id="GO:0006508">
    <property type="term" value="P:proteolysis"/>
    <property type="evidence" value="ECO:0007669"/>
    <property type="project" value="UniProtKB-KW"/>
</dbReference>
<dbReference type="PANTHER" id="PTHR34835">
    <property type="entry name" value="OS07G0283600 PROTEIN-RELATED"/>
    <property type="match status" value="1"/>
</dbReference>
<dbReference type="PROSITE" id="PS50600">
    <property type="entry name" value="ULP_PROTEASE"/>
    <property type="match status" value="1"/>
</dbReference>
<dbReference type="PANTHER" id="PTHR34835:SF77">
    <property type="entry name" value="OS08G0365200 PROTEIN"/>
    <property type="match status" value="1"/>
</dbReference>
<dbReference type="Pfam" id="PF02902">
    <property type="entry name" value="Peptidase_C48"/>
    <property type="match status" value="1"/>
</dbReference>
<evidence type="ECO:0000313" key="5">
    <source>
        <dbReference type="EMBL" id="KAG2615184.1"/>
    </source>
</evidence>
<proteinExistence type="inferred from homology"/>
<evidence type="ECO:0000259" key="4">
    <source>
        <dbReference type="PROSITE" id="PS50600"/>
    </source>
</evidence>
<keyword evidence="2" id="KW-0645">Protease</keyword>
<dbReference type="SUPFAM" id="SSF54001">
    <property type="entry name" value="Cysteine proteinases"/>
    <property type="match status" value="1"/>
</dbReference>
<dbReference type="InterPro" id="IPR038765">
    <property type="entry name" value="Papain-like_cys_pep_sf"/>
</dbReference>
<keyword evidence="6" id="KW-1185">Reference proteome</keyword>
<protein>
    <recommendedName>
        <fullName evidence="4">Ubiquitin-like protease family profile domain-containing protein</fullName>
    </recommendedName>
</protein>
<accession>A0A8T0U2Y9</accession>
<dbReference type="AlphaFoldDB" id="A0A8T0U2Y9"/>
<dbReference type="Gene3D" id="3.40.395.10">
    <property type="entry name" value="Adenoviral Proteinase, Chain A"/>
    <property type="match status" value="1"/>
</dbReference>
<dbReference type="EMBL" id="CM029042">
    <property type="protein sequence ID" value="KAG2615184.1"/>
    <property type="molecule type" value="Genomic_DNA"/>
</dbReference>
<evidence type="ECO:0000313" key="6">
    <source>
        <dbReference type="Proteomes" id="UP000823388"/>
    </source>
</evidence>
<organism evidence="5 6">
    <name type="scientific">Panicum virgatum</name>
    <name type="common">Blackwell switchgrass</name>
    <dbReference type="NCBI Taxonomy" id="38727"/>
    <lineage>
        <taxon>Eukaryota</taxon>
        <taxon>Viridiplantae</taxon>
        <taxon>Streptophyta</taxon>
        <taxon>Embryophyta</taxon>
        <taxon>Tracheophyta</taxon>
        <taxon>Spermatophyta</taxon>
        <taxon>Magnoliopsida</taxon>
        <taxon>Liliopsida</taxon>
        <taxon>Poales</taxon>
        <taxon>Poaceae</taxon>
        <taxon>PACMAD clade</taxon>
        <taxon>Panicoideae</taxon>
        <taxon>Panicodae</taxon>
        <taxon>Paniceae</taxon>
        <taxon>Panicinae</taxon>
        <taxon>Panicum</taxon>
        <taxon>Panicum sect. Hiantes</taxon>
    </lineage>
</organism>
<comment type="similarity">
    <text evidence="1">Belongs to the peptidase C48 family.</text>
</comment>
<dbReference type="InterPro" id="IPR003653">
    <property type="entry name" value="Peptidase_C48_C"/>
</dbReference>
<reference evidence="5" key="1">
    <citation type="submission" date="2020-05" db="EMBL/GenBank/DDBJ databases">
        <title>WGS assembly of Panicum virgatum.</title>
        <authorList>
            <person name="Lovell J.T."/>
            <person name="Jenkins J."/>
            <person name="Shu S."/>
            <person name="Juenger T.E."/>
            <person name="Schmutz J."/>
        </authorList>
    </citation>
    <scope>NUCLEOTIDE SEQUENCE</scope>
    <source>
        <strain evidence="5">AP13</strain>
    </source>
</reference>